<dbReference type="Proteomes" id="UP000887565">
    <property type="component" value="Unplaced"/>
</dbReference>
<dbReference type="GO" id="GO:0015149">
    <property type="term" value="F:hexose transmembrane transporter activity"/>
    <property type="evidence" value="ECO:0007669"/>
    <property type="project" value="TreeGrafter"/>
</dbReference>
<proteinExistence type="predicted"/>
<evidence type="ECO:0000313" key="9">
    <source>
        <dbReference type="WBParaSite" id="nRc.2.0.1.t31742-RA"/>
    </source>
</evidence>
<feature type="transmembrane region" description="Helical" evidence="6">
    <location>
        <begin position="233"/>
        <end position="253"/>
    </location>
</feature>
<feature type="transmembrane region" description="Helical" evidence="6">
    <location>
        <begin position="375"/>
        <end position="395"/>
    </location>
</feature>
<dbReference type="InterPro" id="IPR045263">
    <property type="entry name" value="GLUT"/>
</dbReference>
<evidence type="ECO:0000256" key="1">
    <source>
        <dbReference type="ARBA" id="ARBA00004141"/>
    </source>
</evidence>
<accession>A0A915JZB6</accession>
<reference evidence="9" key="1">
    <citation type="submission" date="2022-11" db="UniProtKB">
        <authorList>
            <consortium name="WormBaseParasite"/>
        </authorList>
    </citation>
    <scope>IDENTIFICATION</scope>
</reference>
<feature type="transmembrane region" description="Helical" evidence="6">
    <location>
        <begin position="440"/>
        <end position="464"/>
    </location>
</feature>
<organism evidence="8 9">
    <name type="scientific">Romanomermis culicivorax</name>
    <name type="common">Nematode worm</name>
    <dbReference type="NCBI Taxonomy" id="13658"/>
    <lineage>
        <taxon>Eukaryota</taxon>
        <taxon>Metazoa</taxon>
        <taxon>Ecdysozoa</taxon>
        <taxon>Nematoda</taxon>
        <taxon>Enoplea</taxon>
        <taxon>Dorylaimia</taxon>
        <taxon>Mermithida</taxon>
        <taxon>Mermithoidea</taxon>
        <taxon>Mermithidae</taxon>
        <taxon>Romanomermis</taxon>
    </lineage>
</organism>
<dbReference type="PANTHER" id="PTHR23503:SF8">
    <property type="entry name" value="FACILITATED GLUCOSE TRANSPORTER PROTEIN 1"/>
    <property type="match status" value="1"/>
</dbReference>
<feature type="transmembrane region" description="Helical" evidence="6">
    <location>
        <begin position="51"/>
        <end position="71"/>
    </location>
</feature>
<protein>
    <submittedName>
        <fullName evidence="9">Major facilitator superfamily (MFS) profile domain-containing protein</fullName>
    </submittedName>
</protein>
<feature type="transmembrane region" description="Helical" evidence="6">
    <location>
        <begin position="168"/>
        <end position="189"/>
    </location>
</feature>
<dbReference type="WBParaSite" id="nRc.2.0.1.t31742-RA">
    <property type="protein sequence ID" value="nRc.2.0.1.t31742-RA"/>
    <property type="gene ID" value="nRc.2.0.1.g31742"/>
</dbReference>
<dbReference type="GO" id="GO:0016020">
    <property type="term" value="C:membrane"/>
    <property type="evidence" value="ECO:0007669"/>
    <property type="project" value="UniProtKB-SubCell"/>
</dbReference>
<keyword evidence="8" id="KW-1185">Reference proteome</keyword>
<dbReference type="AlphaFoldDB" id="A0A915JZB6"/>
<dbReference type="InterPro" id="IPR005829">
    <property type="entry name" value="Sugar_transporter_CS"/>
</dbReference>
<dbReference type="InterPro" id="IPR005828">
    <property type="entry name" value="MFS_sugar_transport-like"/>
</dbReference>
<evidence type="ECO:0000259" key="7">
    <source>
        <dbReference type="PROSITE" id="PS50850"/>
    </source>
</evidence>
<comment type="subcellular location">
    <subcellularLocation>
        <location evidence="1">Membrane</location>
        <topology evidence="1">Multi-pass membrane protein</topology>
    </subcellularLocation>
</comment>
<dbReference type="InterPro" id="IPR036259">
    <property type="entry name" value="MFS_trans_sf"/>
</dbReference>
<evidence type="ECO:0000313" key="8">
    <source>
        <dbReference type="Proteomes" id="UP000887565"/>
    </source>
</evidence>
<keyword evidence="4 6" id="KW-1133">Transmembrane helix</keyword>
<feature type="transmembrane region" description="Helical" evidence="6">
    <location>
        <begin position="507"/>
        <end position="526"/>
    </location>
</feature>
<evidence type="ECO:0000256" key="3">
    <source>
        <dbReference type="ARBA" id="ARBA00022692"/>
    </source>
</evidence>
<dbReference type="PANTHER" id="PTHR23503">
    <property type="entry name" value="SOLUTE CARRIER FAMILY 2"/>
    <property type="match status" value="1"/>
</dbReference>
<dbReference type="OMA" id="WAITASF"/>
<keyword evidence="3 6" id="KW-0812">Transmembrane</keyword>
<dbReference type="Gene3D" id="1.20.1250.20">
    <property type="entry name" value="MFS general substrate transporter like domains"/>
    <property type="match status" value="1"/>
</dbReference>
<evidence type="ECO:0000256" key="2">
    <source>
        <dbReference type="ARBA" id="ARBA00022448"/>
    </source>
</evidence>
<dbReference type="SUPFAM" id="SSF103473">
    <property type="entry name" value="MFS general substrate transporter"/>
    <property type="match status" value="1"/>
</dbReference>
<feature type="transmembrane region" description="Helical" evidence="6">
    <location>
        <begin position="142"/>
        <end position="162"/>
    </location>
</feature>
<keyword evidence="5 6" id="KW-0472">Membrane</keyword>
<feature type="transmembrane region" description="Helical" evidence="6">
    <location>
        <begin position="342"/>
        <end position="363"/>
    </location>
</feature>
<evidence type="ECO:0000256" key="6">
    <source>
        <dbReference type="SAM" id="Phobius"/>
    </source>
</evidence>
<evidence type="ECO:0000256" key="4">
    <source>
        <dbReference type="ARBA" id="ARBA00022989"/>
    </source>
</evidence>
<feature type="transmembrane region" description="Helical" evidence="6">
    <location>
        <begin position="111"/>
        <end position="130"/>
    </location>
</feature>
<keyword evidence="2" id="KW-0813">Transport</keyword>
<sequence length="530" mass="58418">MYVYAAASDTESVEKYFPTRNSVYLLIFPMYKNNEKCTSQAMNHLKKRSPLKLTLTITVLAVAFGTNVGIYNVPVVNNLKQVIVDHINQTRPMKWLFGDIRNASRLNAPNIFALFVGSFTAGSAGGTLLSPALAENFGRKPGLLISAVLNAIGCLMCFFYLHCFELVFIGRLLMGFSLGIGMPMASAFITEISPVNRRGQLNALLQTAFAVGDIIGMVASTPQLLGSLSLSPYALSLTIIFSAIQFVVMCYAYESPRFLILKQNQIDAGIEALKYFQGYSFFVFLVDCRIHRFDVLSDENYCEKILRDIRAEKKVSDQINSVDQRAVYGNCCLYCREKPLRLACLLLGNCPLVGIPLVMTYSTDAYLSNHVLPRSAQWCTVALGVGNLGSSLLAVGLMDSWGRRPLLVAGLVGCFSSITVYTVVSWILTHNPAISSDYAYILVVCLLVFIVFYSLYGAAAATLAAEICPQTYRSTALSLGVFSNMFLSTVLLLIYEPIKEYVGHPWVFFPSSVVSILIGAYLWAMVPETK</sequence>
<dbReference type="PROSITE" id="PS00216">
    <property type="entry name" value="SUGAR_TRANSPORT_1"/>
    <property type="match status" value="1"/>
</dbReference>
<feature type="transmembrane region" description="Helical" evidence="6">
    <location>
        <begin position="476"/>
        <end position="495"/>
    </location>
</feature>
<feature type="transmembrane region" description="Helical" evidence="6">
    <location>
        <begin position="407"/>
        <end position="428"/>
    </location>
</feature>
<dbReference type="Pfam" id="PF00083">
    <property type="entry name" value="Sugar_tr"/>
    <property type="match status" value="1"/>
</dbReference>
<dbReference type="InterPro" id="IPR020846">
    <property type="entry name" value="MFS_dom"/>
</dbReference>
<dbReference type="PROSITE" id="PS50850">
    <property type="entry name" value="MFS"/>
    <property type="match status" value="1"/>
</dbReference>
<dbReference type="PROSITE" id="PS00217">
    <property type="entry name" value="SUGAR_TRANSPORT_2"/>
    <property type="match status" value="1"/>
</dbReference>
<name>A0A915JZB6_ROMCU</name>
<feature type="domain" description="Major facilitator superfamily (MFS) profile" evidence="7">
    <location>
        <begin position="58"/>
        <end position="530"/>
    </location>
</feature>
<evidence type="ECO:0000256" key="5">
    <source>
        <dbReference type="ARBA" id="ARBA00023136"/>
    </source>
</evidence>